<evidence type="ECO:0000313" key="3">
    <source>
        <dbReference type="EMBL" id="KAF2638021.1"/>
    </source>
</evidence>
<proteinExistence type="predicted"/>
<protein>
    <submittedName>
        <fullName evidence="3">Uncharacterized protein</fullName>
    </submittedName>
</protein>
<keyword evidence="2" id="KW-1133">Transmembrane helix</keyword>
<gene>
    <name evidence="3" type="ORF">P280DRAFT_88309</name>
</gene>
<evidence type="ECO:0000256" key="2">
    <source>
        <dbReference type="SAM" id="Phobius"/>
    </source>
</evidence>
<accession>A0A6A6RTK6</accession>
<feature type="transmembrane region" description="Helical" evidence="2">
    <location>
        <begin position="103"/>
        <end position="123"/>
    </location>
</feature>
<keyword evidence="4" id="KW-1185">Reference proteome</keyword>
<dbReference type="AlphaFoldDB" id="A0A6A6RTK6"/>
<name>A0A6A6RTK6_9PLEO</name>
<feature type="compositionally biased region" description="Basic residues" evidence="1">
    <location>
        <begin position="54"/>
        <end position="65"/>
    </location>
</feature>
<dbReference type="EMBL" id="MU006791">
    <property type="protein sequence ID" value="KAF2638021.1"/>
    <property type="molecule type" value="Genomic_DNA"/>
</dbReference>
<feature type="compositionally biased region" description="Polar residues" evidence="1">
    <location>
        <begin position="83"/>
        <end position="92"/>
    </location>
</feature>
<dbReference type="Proteomes" id="UP000799753">
    <property type="component" value="Unassembled WGS sequence"/>
</dbReference>
<keyword evidence="2" id="KW-0812">Transmembrane</keyword>
<evidence type="ECO:0000256" key="1">
    <source>
        <dbReference type="SAM" id="MobiDB-lite"/>
    </source>
</evidence>
<sequence>MSTHNYDPKAVVMPGVTAFHSFTTGDKRRPALAQPYISKAYIQGIYHKIQQSQQKHKPGRKHVRSVSKASTTNEVPSPLCHPTYTSPQSSTTIMQRQKTRCSLLTYIRILVLFVLRGSYYPMLAVVNACSSDRRLKYHRSKRTK</sequence>
<reference evidence="3" key="1">
    <citation type="journal article" date="2020" name="Stud. Mycol.">
        <title>101 Dothideomycetes genomes: a test case for predicting lifestyles and emergence of pathogens.</title>
        <authorList>
            <person name="Haridas S."/>
            <person name="Albert R."/>
            <person name="Binder M."/>
            <person name="Bloem J."/>
            <person name="Labutti K."/>
            <person name="Salamov A."/>
            <person name="Andreopoulos B."/>
            <person name="Baker S."/>
            <person name="Barry K."/>
            <person name="Bills G."/>
            <person name="Bluhm B."/>
            <person name="Cannon C."/>
            <person name="Castanera R."/>
            <person name="Culley D."/>
            <person name="Daum C."/>
            <person name="Ezra D."/>
            <person name="Gonzalez J."/>
            <person name="Henrissat B."/>
            <person name="Kuo A."/>
            <person name="Liang C."/>
            <person name="Lipzen A."/>
            <person name="Lutzoni F."/>
            <person name="Magnuson J."/>
            <person name="Mondo S."/>
            <person name="Nolan M."/>
            <person name="Ohm R."/>
            <person name="Pangilinan J."/>
            <person name="Park H.-J."/>
            <person name="Ramirez L."/>
            <person name="Alfaro M."/>
            <person name="Sun H."/>
            <person name="Tritt A."/>
            <person name="Yoshinaga Y."/>
            <person name="Zwiers L.-H."/>
            <person name="Turgeon B."/>
            <person name="Goodwin S."/>
            <person name="Spatafora J."/>
            <person name="Crous P."/>
            <person name="Grigoriev I."/>
        </authorList>
    </citation>
    <scope>NUCLEOTIDE SEQUENCE</scope>
    <source>
        <strain evidence="3">CBS 473.64</strain>
    </source>
</reference>
<organism evidence="3 4">
    <name type="scientific">Massarina eburnea CBS 473.64</name>
    <dbReference type="NCBI Taxonomy" id="1395130"/>
    <lineage>
        <taxon>Eukaryota</taxon>
        <taxon>Fungi</taxon>
        <taxon>Dikarya</taxon>
        <taxon>Ascomycota</taxon>
        <taxon>Pezizomycotina</taxon>
        <taxon>Dothideomycetes</taxon>
        <taxon>Pleosporomycetidae</taxon>
        <taxon>Pleosporales</taxon>
        <taxon>Massarineae</taxon>
        <taxon>Massarinaceae</taxon>
        <taxon>Massarina</taxon>
    </lineage>
</organism>
<feature type="region of interest" description="Disordered" evidence="1">
    <location>
        <begin position="51"/>
        <end position="92"/>
    </location>
</feature>
<evidence type="ECO:0000313" key="4">
    <source>
        <dbReference type="Proteomes" id="UP000799753"/>
    </source>
</evidence>
<keyword evidence="2" id="KW-0472">Membrane</keyword>